<evidence type="ECO:0000313" key="4">
    <source>
        <dbReference type="Proteomes" id="UP000494165"/>
    </source>
</evidence>
<keyword evidence="2" id="KW-0175">Coiled coil</keyword>
<comment type="similarity">
    <text evidence="1">Belongs to the dysbindin family.</text>
</comment>
<dbReference type="PANTHER" id="PTHR16294">
    <property type="entry name" value="DYSTROBREVIN BINDING PROTEIN 1 DYSBINDIN"/>
    <property type="match status" value="1"/>
</dbReference>
<dbReference type="PANTHER" id="PTHR16294:SF6">
    <property type="entry name" value="DYNAMIN N-TERMINAL DOMAIN-CONTAINING PROTEIN"/>
    <property type="match status" value="1"/>
</dbReference>
<reference evidence="3 4" key="1">
    <citation type="submission" date="2020-04" db="EMBL/GenBank/DDBJ databases">
        <authorList>
            <person name="Alioto T."/>
            <person name="Alioto T."/>
            <person name="Gomez Garrido J."/>
        </authorList>
    </citation>
    <scope>NUCLEOTIDE SEQUENCE [LARGE SCALE GENOMIC DNA]</scope>
</reference>
<gene>
    <name evidence="3" type="ORF">CLODIP_2_CD05546</name>
</gene>
<evidence type="ECO:0000256" key="1">
    <source>
        <dbReference type="ARBA" id="ARBA00008686"/>
    </source>
</evidence>
<dbReference type="GO" id="GO:0005737">
    <property type="term" value="C:cytoplasm"/>
    <property type="evidence" value="ECO:0007669"/>
    <property type="project" value="InterPro"/>
</dbReference>
<evidence type="ECO:0000313" key="3">
    <source>
        <dbReference type="EMBL" id="CAB3365543.1"/>
    </source>
</evidence>
<dbReference type="Proteomes" id="UP000494165">
    <property type="component" value="Unassembled WGS sequence"/>
</dbReference>
<dbReference type="OrthoDB" id="2445127at2759"/>
<dbReference type="EMBL" id="CADEPI010000021">
    <property type="protein sequence ID" value="CAB3365543.1"/>
    <property type="molecule type" value="Genomic_DNA"/>
</dbReference>
<feature type="coiled-coil region" evidence="2">
    <location>
        <begin position="109"/>
        <end position="136"/>
    </location>
</feature>
<keyword evidence="4" id="KW-1185">Reference proteome</keyword>
<accession>A0A8S1C8F9</accession>
<evidence type="ECO:0000256" key="2">
    <source>
        <dbReference type="SAM" id="Coils"/>
    </source>
</evidence>
<evidence type="ECO:0008006" key="5">
    <source>
        <dbReference type="Google" id="ProtNLM"/>
    </source>
</evidence>
<dbReference type="AlphaFoldDB" id="A0A8S1C8F9"/>
<sequence>MFGSLRDKLQNVQEGISASFRILSVSDPSSRKPKSPSTQKVNFNAGAELLDKYQTDWKEIHDAAEDNARKADFVDQMIDSLHQNVKKQWTDIGNLSSSVNEVPHLIYKVQELIEEINTLKNTCEEVQHSLLELEDLVETQVLREEQLDHRFQLAMYKEKKLAEFEDFRKNLEKEHSEKLRKYEEHQTSILHERQEAFGKVFSEEMDEFKKSGHIPKLEIRGHFDKEISLEEVDLEADKSALDEFLQDVDNDSDSNIDFQIEADSTK</sequence>
<name>A0A8S1C8F9_9INSE</name>
<protein>
    <recommendedName>
        <fullName evidence="5">Dysbindin</fullName>
    </recommendedName>
</protein>
<comment type="caution">
    <text evidence="3">The sequence shown here is derived from an EMBL/GenBank/DDBJ whole genome shotgun (WGS) entry which is preliminary data.</text>
</comment>
<dbReference type="InterPro" id="IPR007531">
    <property type="entry name" value="Dysbindin"/>
</dbReference>
<proteinExistence type="inferred from homology"/>
<organism evidence="3 4">
    <name type="scientific">Cloeon dipterum</name>
    <dbReference type="NCBI Taxonomy" id="197152"/>
    <lineage>
        <taxon>Eukaryota</taxon>
        <taxon>Metazoa</taxon>
        <taxon>Ecdysozoa</taxon>
        <taxon>Arthropoda</taxon>
        <taxon>Hexapoda</taxon>
        <taxon>Insecta</taxon>
        <taxon>Pterygota</taxon>
        <taxon>Palaeoptera</taxon>
        <taxon>Ephemeroptera</taxon>
        <taxon>Pisciforma</taxon>
        <taxon>Baetidae</taxon>
        <taxon>Cloeon</taxon>
    </lineage>
</organism>